<organism evidence="12 13">
    <name type="scientific">Planctomicrobium piriforme</name>
    <dbReference type="NCBI Taxonomy" id="1576369"/>
    <lineage>
        <taxon>Bacteria</taxon>
        <taxon>Pseudomonadati</taxon>
        <taxon>Planctomycetota</taxon>
        <taxon>Planctomycetia</taxon>
        <taxon>Planctomycetales</taxon>
        <taxon>Planctomycetaceae</taxon>
        <taxon>Planctomicrobium</taxon>
    </lineage>
</organism>
<dbReference type="Gene3D" id="1.10.40.60">
    <property type="entry name" value="EpsJ-like"/>
    <property type="match status" value="1"/>
</dbReference>
<dbReference type="OrthoDB" id="260436at2"/>
<evidence type="ECO:0000256" key="6">
    <source>
        <dbReference type="ARBA" id="ARBA00022692"/>
    </source>
</evidence>
<reference evidence="13" key="1">
    <citation type="submission" date="2016-10" db="EMBL/GenBank/DDBJ databases">
        <authorList>
            <person name="Varghese N."/>
            <person name="Submissions S."/>
        </authorList>
    </citation>
    <scope>NUCLEOTIDE SEQUENCE [LARGE SCALE GENOMIC DNA]</scope>
    <source>
        <strain evidence="13">DSM 26348</strain>
    </source>
</reference>
<sequence>MIGRRHSHSEHPRAASALVLVLVVIAMLSLGAYTFSELMITEYHAADAYGRQVQSLAWAQSGVEYAAALLTEDGGGWQADLYNNPTLFHIPISQDGGFTIVAPVEDATSTSQSRQNNTAVLRMGLIDESSRININALATLDPAEGLARTMLLALPNMTDEIADAILDWIDADDEPREFGKEVDSYKLVVPRNGPLDSIEELLLVADVTPKLLYGEDTNRNGVLDSNENDAAESLPNDNKDDTLDLGWIEYLTLSSKEGNLQHSADYYREPRINLNQSLLTDLYDQLEERFDADVALFVTAYRMNGPVTPLTTSSSSSTSSSSGTSSSSSSSGTSGSSSSGSSSGSTGSGSSSSGSSSSGSTGTSGSSGLSQQSSSSSTGATGASSTGNAATDSMLNSAANALAGAIGGATGSVTRGGLDLSSGGSTQITSLYQLLGAQVSATINGQATTLDSPWPSDPGSLQKSLPEILDTFSTSDDAEIIGRININEARREVLAAIPNMPEDAPDKIVAARAQRTSSGTTATDRFSTAGWLLIEGIVDQATMVQLDSSITARGEVFRMRVVGHADRGGPLTRIEAVVDGSTVVPKIIQQRNLSRLGTGFRRDDLPKFNAMPTP</sequence>
<dbReference type="PANTHER" id="PTHR38831:SF2">
    <property type="entry name" value="TYPE II SECRETION SYSTEM PROTEIN K"/>
    <property type="match status" value="1"/>
</dbReference>
<evidence type="ECO:0000256" key="8">
    <source>
        <dbReference type="ARBA" id="ARBA00022989"/>
    </source>
</evidence>
<keyword evidence="3" id="KW-0813">Transport</keyword>
<dbReference type="InterPro" id="IPR005628">
    <property type="entry name" value="GspK"/>
</dbReference>
<dbReference type="Proteomes" id="UP000199518">
    <property type="component" value="Unassembled WGS sequence"/>
</dbReference>
<evidence type="ECO:0000256" key="5">
    <source>
        <dbReference type="ARBA" id="ARBA00022519"/>
    </source>
</evidence>
<name>A0A1I3IJZ2_9PLAN</name>
<dbReference type="GO" id="GO:0005886">
    <property type="term" value="C:plasma membrane"/>
    <property type="evidence" value="ECO:0007669"/>
    <property type="project" value="UniProtKB-SubCell"/>
</dbReference>
<feature type="domain" description="T2SS protein K first SAM-like" evidence="11">
    <location>
        <begin position="130"/>
        <end position="211"/>
    </location>
</feature>
<keyword evidence="9" id="KW-0472">Membrane</keyword>
<dbReference type="SUPFAM" id="SSF158544">
    <property type="entry name" value="GspK insert domain-like"/>
    <property type="match status" value="1"/>
</dbReference>
<dbReference type="PANTHER" id="PTHR38831">
    <property type="entry name" value="TYPE II SECRETION SYSTEM PROTEIN K"/>
    <property type="match status" value="1"/>
</dbReference>
<dbReference type="RefSeq" id="WP_092050887.1">
    <property type="nucleotide sequence ID" value="NZ_FOQD01000009.1"/>
</dbReference>
<dbReference type="GO" id="GO:0009306">
    <property type="term" value="P:protein secretion"/>
    <property type="evidence" value="ECO:0007669"/>
    <property type="project" value="InterPro"/>
</dbReference>
<keyword evidence="8" id="KW-1133">Transmembrane helix</keyword>
<evidence type="ECO:0000256" key="4">
    <source>
        <dbReference type="ARBA" id="ARBA00022475"/>
    </source>
</evidence>
<feature type="region of interest" description="Disordered" evidence="10">
    <location>
        <begin position="219"/>
        <end position="238"/>
    </location>
</feature>
<keyword evidence="6" id="KW-0812">Transmembrane</keyword>
<comment type="similarity">
    <text evidence="2">Belongs to the GSP K family.</text>
</comment>
<evidence type="ECO:0000256" key="10">
    <source>
        <dbReference type="SAM" id="MobiDB-lite"/>
    </source>
</evidence>
<dbReference type="EMBL" id="FOQD01000009">
    <property type="protein sequence ID" value="SFI48276.1"/>
    <property type="molecule type" value="Genomic_DNA"/>
</dbReference>
<evidence type="ECO:0000256" key="1">
    <source>
        <dbReference type="ARBA" id="ARBA00004533"/>
    </source>
</evidence>
<evidence type="ECO:0000256" key="9">
    <source>
        <dbReference type="ARBA" id="ARBA00023136"/>
    </source>
</evidence>
<protein>
    <submittedName>
        <fullName evidence="12">Type II secretion system (T2SS), protein K</fullName>
    </submittedName>
</protein>
<keyword evidence="13" id="KW-1185">Reference proteome</keyword>
<keyword evidence="7" id="KW-0653">Protein transport</keyword>
<feature type="region of interest" description="Disordered" evidence="10">
    <location>
        <begin position="306"/>
        <end position="388"/>
    </location>
</feature>
<evidence type="ECO:0000256" key="2">
    <source>
        <dbReference type="ARBA" id="ARBA00007246"/>
    </source>
</evidence>
<dbReference type="Pfam" id="PF21687">
    <property type="entry name" value="T2SSK_1st"/>
    <property type="match status" value="1"/>
</dbReference>
<feature type="compositionally biased region" description="Low complexity" evidence="10">
    <location>
        <begin position="310"/>
        <end position="387"/>
    </location>
</feature>
<evidence type="ECO:0000313" key="13">
    <source>
        <dbReference type="Proteomes" id="UP000199518"/>
    </source>
</evidence>
<gene>
    <name evidence="12" type="ORF">SAMN05421753_109157</name>
</gene>
<keyword evidence="4" id="KW-1003">Cell membrane</keyword>
<evidence type="ECO:0000256" key="3">
    <source>
        <dbReference type="ARBA" id="ARBA00022448"/>
    </source>
</evidence>
<dbReference type="InterPro" id="IPR049031">
    <property type="entry name" value="T2SSK_SAM-like_1st"/>
</dbReference>
<evidence type="ECO:0000256" key="7">
    <source>
        <dbReference type="ARBA" id="ARBA00022927"/>
    </source>
</evidence>
<keyword evidence="5" id="KW-0997">Cell inner membrane</keyword>
<dbReference type="AlphaFoldDB" id="A0A1I3IJZ2"/>
<evidence type="ECO:0000259" key="11">
    <source>
        <dbReference type="Pfam" id="PF21687"/>
    </source>
</evidence>
<accession>A0A1I3IJZ2</accession>
<proteinExistence type="inferred from homology"/>
<comment type="subcellular location">
    <subcellularLocation>
        <location evidence="1">Cell inner membrane</location>
    </subcellularLocation>
</comment>
<evidence type="ECO:0000313" key="12">
    <source>
        <dbReference type="EMBL" id="SFI48276.1"/>
    </source>
</evidence>
<dbReference type="InterPro" id="IPR038072">
    <property type="entry name" value="GspK_central_sf"/>
</dbReference>
<dbReference type="STRING" id="1576369.SAMN05421753_109157"/>